<dbReference type="STRING" id="1914305.BLW93_03455"/>
<keyword evidence="2" id="KW-1185">Reference proteome</keyword>
<organism evidence="1 2">
    <name type="scientific">Desulfurobacterium indicum</name>
    <dbReference type="NCBI Taxonomy" id="1914305"/>
    <lineage>
        <taxon>Bacteria</taxon>
        <taxon>Pseudomonadati</taxon>
        <taxon>Aquificota</taxon>
        <taxon>Aquificia</taxon>
        <taxon>Desulfurobacteriales</taxon>
        <taxon>Desulfurobacteriaceae</taxon>
        <taxon>Desulfurobacterium</taxon>
    </lineage>
</organism>
<name>A0A1R1MLW0_9BACT</name>
<evidence type="ECO:0000313" key="2">
    <source>
        <dbReference type="Proteomes" id="UP000187408"/>
    </source>
</evidence>
<reference evidence="1 2" key="1">
    <citation type="submission" date="2016-10" db="EMBL/GenBank/DDBJ databases">
        <title>Genome sequence of a sulfur-reducing bacterium Desulfurobacterium indicum K6013.</title>
        <authorList>
            <person name="Cao J."/>
            <person name="Shao Z."/>
            <person name="Alain K."/>
            <person name="Jebbar M."/>
        </authorList>
    </citation>
    <scope>NUCLEOTIDE SEQUENCE [LARGE SCALE GENOMIC DNA]</scope>
    <source>
        <strain evidence="1 2">K6013</strain>
    </source>
</reference>
<dbReference type="AlphaFoldDB" id="A0A1R1MLW0"/>
<dbReference type="RefSeq" id="WP_076712721.1">
    <property type="nucleotide sequence ID" value="NZ_MOEN01000009.1"/>
</dbReference>
<dbReference type="EMBL" id="MOEN01000009">
    <property type="protein sequence ID" value="OMH40743.1"/>
    <property type="molecule type" value="Genomic_DNA"/>
</dbReference>
<gene>
    <name evidence="1" type="ORF">BLW93_03455</name>
</gene>
<dbReference type="Proteomes" id="UP000187408">
    <property type="component" value="Unassembled WGS sequence"/>
</dbReference>
<evidence type="ECO:0000313" key="1">
    <source>
        <dbReference type="EMBL" id="OMH40743.1"/>
    </source>
</evidence>
<sequence>MKVNSCTYRPIYKVETLSQTNILDAIDNFIFRTRRLNIKFNAIYPADPCAFPFAMYISGKTGTPIKQEKFIKPEEKVLMLFSIFPDQIKKPGINFLTPKYITEKIKVFRKQFPKSPSILIASNKHINDIDIQLIIHKKHERVNSYKFLIEAYKNFYFPVEGEFLHIEETFWKISRQEIGLFEKAKRIRDNAMKLGYDDIHTDLVPLEEDVDILYWEKFEKLKLSQPETRQKETEENFKIKYKKLLDLKNKEDSSVIASILETISQTIEPHFPVRVAYTNYEIVHDRKVLIVPVAREIVDGVELKIEISHIKTKPSEEKLLTELVENAFKTLVKNILKHKTFRPYVEIVKEKDRLFLYINWFLDREVLNLLSERINKKWLLARLFYRKKAVSRRNELIKNLQDFKFSLENLTYLFSTMESLYAESPVMFKAVGNKTKKILEEKNLWYLIGIYALKCFGYIKIDGIAGNKELLQFLLKLKNYENFHQFFAMENRYIFPVITERKYRSNWERVIKTDEPIVLTREVLNPQTPVTYTIKDSHGFLLGTVPKVVAHYIAAKEETGKKPTCEKFFLDETMFSGSSYWIEVKIDD</sequence>
<accession>A0A1R1MLW0</accession>
<dbReference type="OrthoDB" id="8702at2"/>
<protein>
    <submittedName>
        <fullName evidence="1">Uncharacterized protein</fullName>
    </submittedName>
</protein>
<proteinExistence type="predicted"/>
<comment type="caution">
    <text evidence="1">The sequence shown here is derived from an EMBL/GenBank/DDBJ whole genome shotgun (WGS) entry which is preliminary data.</text>
</comment>